<dbReference type="GO" id="GO:0003824">
    <property type="term" value="F:catalytic activity"/>
    <property type="evidence" value="ECO:0007669"/>
    <property type="project" value="UniProtKB-KW"/>
</dbReference>
<dbReference type="InterPro" id="IPR043502">
    <property type="entry name" value="DNA/RNA_pol_sf"/>
</dbReference>
<dbReference type="InterPro" id="IPR050951">
    <property type="entry name" value="Retrovirus_Pol_polyprotein"/>
</dbReference>
<sequence length="158" mass="17768">MIDADTFQRILDAQRKQQEELAGQLCEKLTVISLDEQSIGKLESTIDTVQNSIPKFVYFSAYPTVPYPVNANQLRSFLEMVKFVKSLHKIRAPLDQLLPKDVKLNRTVRCEQAFKEIKNVLRSDMLLTQCDPKVDVVIAPGASNYGLGAVVSHNFLDG</sequence>
<keyword evidence="2" id="KW-1185">Reference proteome</keyword>
<accession>A0A183DX08</accession>
<evidence type="ECO:0000313" key="2">
    <source>
        <dbReference type="Proteomes" id="UP000271098"/>
    </source>
</evidence>
<dbReference type="Proteomes" id="UP000271098">
    <property type="component" value="Unassembled WGS sequence"/>
</dbReference>
<dbReference type="OrthoDB" id="5807442at2759"/>
<dbReference type="InterPro" id="IPR043128">
    <property type="entry name" value="Rev_trsase/Diguanyl_cyclase"/>
</dbReference>
<dbReference type="WBParaSite" id="GPUH_0001326401-mRNA-1">
    <property type="protein sequence ID" value="GPUH_0001326401-mRNA-1"/>
    <property type="gene ID" value="GPUH_0001326401"/>
</dbReference>
<dbReference type="EMBL" id="UYRT01080043">
    <property type="protein sequence ID" value="VDN21924.1"/>
    <property type="molecule type" value="Genomic_DNA"/>
</dbReference>
<dbReference type="PANTHER" id="PTHR37984">
    <property type="entry name" value="PROTEIN CBG26694"/>
    <property type="match status" value="1"/>
</dbReference>
<organism evidence="3">
    <name type="scientific">Gongylonema pulchrum</name>
    <dbReference type="NCBI Taxonomy" id="637853"/>
    <lineage>
        <taxon>Eukaryota</taxon>
        <taxon>Metazoa</taxon>
        <taxon>Ecdysozoa</taxon>
        <taxon>Nematoda</taxon>
        <taxon>Chromadorea</taxon>
        <taxon>Rhabditida</taxon>
        <taxon>Spirurina</taxon>
        <taxon>Spiruromorpha</taxon>
        <taxon>Spiruroidea</taxon>
        <taxon>Gongylonematidae</taxon>
        <taxon>Gongylonema</taxon>
    </lineage>
</organism>
<dbReference type="Gene3D" id="3.30.70.270">
    <property type="match status" value="1"/>
</dbReference>
<dbReference type="PANTHER" id="PTHR37984:SF5">
    <property type="entry name" value="PROTEIN NYNRIN-LIKE"/>
    <property type="match status" value="1"/>
</dbReference>
<gene>
    <name evidence="1" type="ORF">GPUH_LOCUS13249</name>
</gene>
<reference evidence="1 2" key="2">
    <citation type="submission" date="2018-11" db="EMBL/GenBank/DDBJ databases">
        <authorList>
            <consortium name="Pathogen Informatics"/>
        </authorList>
    </citation>
    <scope>NUCLEOTIDE SEQUENCE [LARGE SCALE GENOMIC DNA]</scope>
</reference>
<evidence type="ECO:0000313" key="1">
    <source>
        <dbReference type="EMBL" id="VDN21924.1"/>
    </source>
</evidence>
<reference evidence="3" key="1">
    <citation type="submission" date="2016-06" db="UniProtKB">
        <authorList>
            <consortium name="WormBaseParasite"/>
        </authorList>
    </citation>
    <scope>IDENTIFICATION</scope>
</reference>
<proteinExistence type="predicted"/>
<protein>
    <submittedName>
        <fullName evidence="3">RT_RNaseH_2 domain-containing protein</fullName>
    </submittedName>
</protein>
<evidence type="ECO:0000313" key="3">
    <source>
        <dbReference type="WBParaSite" id="GPUH_0001326401-mRNA-1"/>
    </source>
</evidence>
<dbReference type="SUPFAM" id="SSF56672">
    <property type="entry name" value="DNA/RNA polymerases"/>
    <property type="match status" value="1"/>
</dbReference>
<name>A0A183DX08_9BILA</name>
<dbReference type="AlphaFoldDB" id="A0A183DX08"/>